<evidence type="ECO:0000313" key="3">
    <source>
        <dbReference type="Proteomes" id="UP000319160"/>
    </source>
</evidence>
<accession>A0A553HY30</accession>
<dbReference type="EMBL" id="VFLP01000033">
    <property type="protein sequence ID" value="TRX92863.1"/>
    <property type="molecule type" value="Genomic_DNA"/>
</dbReference>
<dbReference type="GO" id="GO:0003824">
    <property type="term" value="F:catalytic activity"/>
    <property type="evidence" value="ECO:0007669"/>
    <property type="project" value="UniProtKB-ARBA"/>
</dbReference>
<dbReference type="Gene3D" id="1.50.10.10">
    <property type="match status" value="1"/>
</dbReference>
<name>A0A553HY30_9PEZI</name>
<evidence type="ECO:0000256" key="1">
    <source>
        <dbReference type="SAM" id="SignalP"/>
    </source>
</evidence>
<dbReference type="OrthoDB" id="3534988at2759"/>
<keyword evidence="1" id="KW-0732">Signal</keyword>
<sequence>MHFTILSAGILALSIPAVSATGHQIDRRAVVRMFNPRRNASSATTPLQVGNGNFAFGVDVTGLQTFSPFATMSTWGWHNFSLPTTPGQTAVEDFAGLDWWTHDRLVNYNQPNPAQSDISNWLIQNPQRLNLARIGLSFNGDETTEDELEDKIQELDLWTGKISSSFKYKGTAVYVETWVDANSDTIGILVESELLGVGSLGVFFDFPLPTRNKFDAPFVGVFNTTSSHKTTLNPQEGAATIRHDLDETSYDVSFNWNSHADISGPLNGTHRYLLKPSGKEKNITLSVTFSPDATSAQVPDLAQIEKLSRNWWQSFWNSGAFVDLSATTLPKATELQRRIILSQYLTAVNSASAYPPQESGLVNNGWYGKFHLEMILWHLLHFARWDKYPLLWRSLPHTYSDFLSSSIDRARRQGYEGARWGKMTDPTGRSAPGEINSLLIWQQPHPMYFAETEYRSFPSGATLEKWDGILTSTADFMASYAFYNGSTGVYDLGPPMYPASENTNPNATINPAFELAYWRFGLDVAIRWKQRQELPVPAKWIDVRDKLAPLPTAGDAFALYEGIPDMWKPNSTTVTDHPAMSAIFGLLPPPSSGPPLNMTVVRNTADKIRDLWDRDDCWGWDFPMLAMNSLRLGDVDQAIAYLLDPLFNFDDAGYPEGGSRVPTPYFPGSSSFLLAVAMMAGGWDGEPGSHFPEDWKARVEGFVPGL</sequence>
<gene>
    <name evidence="2" type="ORF">FHL15_006269</name>
</gene>
<feature type="chain" id="PRO_5021738652" description="Six-hairpin glycosidase-like protein" evidence="1">
    <location>
        <begin position="21"/>
        <end position="706"/>
    </location>
</feature>
<dbReference type="InterPro" id="IPR008928">
    <property type="entry name" value="6-hairpin_glycosidase_sf"/>
</dbReference>
<dbReference type="STRING" id="2512241.A0A553HY30"/>
<protein>
    <recommendedName>
        <fullName evidence="4">Six-hairpin glycosidase-like protein</fullName>
    </recommendedName>
</protein>
<dbReference type="GO" id="GO:0005975">
    <property type="term" value="P:carbohydrate metabolic process"/>
    <property type="evidence" value="ECO:0007669"/>
    <property type="project" value="InterPro"/>
</dbReference>
<dbReference type="SUPFAM" id="SSF48208">
    <property type="entry name" value="Six-hairpin glycosidases"/>
    <property type="match status" value="1"/>
</dbReference>
<dbReference type="InterPro" id="IPR012341">
    <property type="entry name" value="6hp_glycosidase-like_sf"/>
</dbReference>
<feature type="signal peptide" evidence="1">
    <location>
        <begin position="1"/>
        <end position="20"/>
    </location>
</feature>
<dbReference type="Proteomes" id="UP000319160">
    <property type="component" value="Unassembled WGS sequence"/>
</dbReference>
<dbReference type="AlphaFoldDB" id="A0A553HY30"/>
<keyword evidence="3" id="KW-1185">Reference proteome</keyword>
<proteinExistence type="predicted"/>
<evidence type="ECO:0000313" key="2">
    <source>
        <dbReference type="EMBL" id="TRX92863.1"/>
    </source>
</evidence>
<organism evidence="2 3">
    <name type="scientific">Xylaria flabelliformis</name>
    <dbReference type="NCBI Taxonomy" id="2512241"/>
    <lineage>
        <taxon>Eukaryota</taxon>
        <taxon>Fungi</taxon>
        <taxon>Dikarya</taxon>
        <taxon>Ascomycota</taxon>
        <taxon>Pezizomycotina</taxon>
        <taxon>Sordariomycetes</taxon>
        <taxon>Xylariomycetidae</taxon>
        <taxon>Xylariales</taxon>
        <taxon>Xylariaceae</taxon>
        <taxon>Xylaria</taxon>
    </lineage>
</organism>
<comment type="caution">
    <text evidence="2">The sequence shown here is derived from an EMBL/GenBank/DDBJ whole genome shotgun (WGS) entry which is preliminary data.</text>
</comment>
<reference evidence="3" key="1">
    <citation type="submission" date="2019-06" db="EMBL/GenBank/DDBJ databases">
        <title>Draft genome sequence of the griseofulvin-producing fungus Xylaria cubensis strain G536.</title>
        <authorList>
            <person name="Mead M.E."/>
            <person name="Raja H.A."/>
            <person name="Steenwyk J.L."/>
            <person name="Knowles S.L."/>
            <person name="Oberlies N.H."/>
            <person name="Rokas A."/>
        </authorList>
    </citation>
    <scope>NUCLEOTIDE SEQUENCE [LARGE SCALE GENOMIC DNA]</scope>
    <source>
        <strain evidence="3">G536</strain>
    </source>
</reference>
<evidence type="ECO:0008006" key="4">
    <source>
        <dbReference type="Google" id="ProtNLM"/>
    </source>
</evidence>